<proteinExistence type="predicted"/>
<protein>
    <submittedName>
        <fullName evidence="1">Tail tape measure protein</fullName>
    </submittedName>
</protein>
<dbReference type="Gene3D" id="1.25.10.10">
    <property type="entry name" value="Leucine-rich Repeat Variant"/>
    <property type="match status" value="1"/>
</dbReference>
<dbReference type="InterPro" id="IPR016024">
    <property type="entry name" value="ARM-type_fold"/>
</dbReference>
<dbReference type="EMBL" id="BK014784">
    <property type="protein sequence ID" value="DAD75449.1"/>
    <property type="molecule type" value="Genomic_DNA"/>
</dbReference>
<evidence type="ECO:0000313" key="1">
    <source>
        <dbReference type="EMBL" id="DAD75449.1"/>
    </source>
</evidence>
<sequence>MNLFELFVKIGVDDQASDKVGAVGDKIKSGLGKAAKVAGAAVTAAATAAGALVKQSTEAYANYEQLVGGVDTLFKKSSKKVQAYAANAYKTAGLSANQYMETVTSFSASLLQSVGGDTDKAAEKANMAITDMSDNANKMGSNMADVENAYKGFAKQNYTMLDNLKLGYGGTKEEMARLLQDAEKISGIKYDLSSYADVVDAIHVIQTEMDITGTTQREAATTIEGSVNSAKAAWQNLLTGMADDNQDFQGLVNQFVDSVATAANNILPRVQQALEGVSSLIEKLAPVISEKIPELITAVLPSLGEAALGIIQSLVDGINQSLPALLPAVVSVVTTLATGLIEMLPTILEMGLNIITQLALGIAQALPELVPTIVNVVLQIATTLTDPETLNNLLNAAVTLITALATGLINALPILLQQAPAIIGNLITALNAKLPKILQMGITIIVSVAQGLVAALPKIVKAAPQIIMSVVRGVAGSISSLFRIGKDIINEVGDGFSAAVDGAREWGRDMIDNFVSGIQEMWGDLVSTVSNTAQKVRDILGFSEPKKGPLSNFHTYAPDMMKLFAKGIKENEWLVLSQIQKSFDFGEQTISAGYNIKGSGAGGVGGVGNVNVTLGIDPNASLNALARALLPVLKVVAKEAG</sequence>
<accession>A0A8S5LZH0</accession>
<organism evidence="1">
    <name type="scientific">Siphoviridae sp. ctuvC1</name>
    <dbReference type="NCBI Taxonomy" id="2826507"/>
    <lineage>
        <taxon>Viruses</taxon>
        <taxon>Duplodnaviria</taxon>
        <taxon>Heunggongvirae</taxon>
        <taxon>Uroviricota</taxon>
        <taxon>Caudoviricetes</taxon>
    </lineage>
</organism>
<dbReference type="SUPFAM" id="SSF48371">
    <property type="entry name" value="ARM repeat"/>
    <property type="match status" value="1"/>
</dbReference>
<dbReference type="InterPro" id="IPR011989">
    <property type="entry name" value="ARM-like"/>
</dbReference>
<reference evidence="1" key="1">
    <citation type="journal article" date="2021" name="Proc. Natl. Acad. Sci. U.S.A.">
        <title>A Catalog of Tens of Thousands of Viruses from Human Metagenomes Reveals Hidden Associations with Chronic Diseases.</title>
        <authorList>
            <person name="Tisza M.J."/>
            <person name="Buck C.B."/>
        </authorList>
    </citation>
    <scope>NUCLEOTIDE SEQUENCE</scope>
    <source>
        <strain evidence="1">CtuvC1</strain>
    </source>
</reference>
<name>A0A8S5LZH0_9CAUD</name>